<dbReference type="EMBL" id="JAUSRL010000001">
    <property type="protein sequence ID" value="MDP9958653.1"/>
    <property type="molecule type" value="Genomic_DNA"/>
</dbReference>
<reference evidence="1 2" key="1">
    <citation type="submission" date="2023-07" db="EMBL/GenBank/DDBJ databases">
        <title>Sorghum-associated microbial communities from plants grown in Nebraska, USA.</title>
        <authorList>
            <person name="Schachtman D."/>
        </authorList>
    </citation>
    <scope>NUCLEOTIDE SEQUENCE [LARGE SCALE GENOMIC DNA]</scope>
    <source>
        <strain evidence="1 2">CC351</strain>
    </source>
</reference>
<comment type="caution">
    <text evidence="1">The sequence shown here is derived from an EMBL/GenBank/DDBJ whole genome shotgun (WGS) entry which is preliminary data.</text>
</comment>
<evidence type="ECO:0000313" key="2">
    <source>
        <dbReference type="Proteomes" id="UP001235513"/>
    </source>
</evidence>
<keyword evidence="2" id="KW-1185">Reference proteome</keyword>
<protein>
    <submittedName>
        <fullName evidence="1">Uncharacterized protein</fullName>
    </submittedName>
</protein>
<gene>
    <name evidence="1" type="ORF">J2T04_000520</name>
</gene>
<accession>A0ABT9SGV7</accession>
<organism evidence="1 2">
    <name type="scientific">Chryseobacterium lathyri</name>
    <dbReference type="NCBI Taxonomy" id="395933"/>
    <lineage>
        <taxon>Bacteria</taxon>
        <taxon>Pseudomonadati</taxon>
        <taxon>Bacteroidota</taxon>
        <taxon>Flavobacteriia</taxon>
        <taxon>Flavobacteriales</taxon>
        <taxon>Weeksellaceae</taxon>
        <taxon>Chryseobacterium group</taxon>
        <taxon>Chryseobacterium</taxon>
    </lineage>
</organism>
<dbReference type="RefSeq" id="WP_306840863.1">
    <property type="nucleotide sequence ID" value="NZ_JAUSRL010000001.1"/>
</dbReference>
<sequence>MKIKVLNYFIINKFKPNQKKILDVQIMDEEEGSLINKKFINNEKKISFIVRSVGHINPAVENYYPLTVEIDESVDLKDLKDLIFTDYDEN</sequence>
<proteinExistence type="predicted"/>
<dbReference type="Proteomes" id="UP001235513">
    <property type="component" value="Unassembled WGS sequence"/>
</dbReference>
<name>A0ABT9SGV7_9FLAO</name>
<evidence type="ECO:0000313" key="1">
    <source>
        <dbReference type="EMBL" id="MDP9958653.1"/>
    </source>
</evidence>